<dbReference type="Pfam" id="PF00620">
    <property type="entry name" value="RhoGAP"/>
    <property type="match status" value="1"/>
</dbReference>
<feature type="compositionally biased region" description="Basic and acidic residues" evidence="6">
    <location>
        <begin position="504"/>
        <end position="515"/>
    </location>
</feature>
<dbReference type="SMART" id="SM00721">
    <property type="entry name" value="BAR"/>
    <property type="match status" value="1"/>
</dbReference>
<dbReference type="GO" id="GO:0035020">
    <property type="term" value="P:regulation of Rac protein signal transduction"/>
    <property type="evidence" value="ECO:0007669"/>
    <property type="project" value="TreeGrafter"/>
</dbReference>
<evidence type="ECO:0000313" key="9">
    <source>
        <dbReference type="Ensembl" id="ENSEBUP00000023645.1"/>
    </source>
</evidence>
<reference evidence="9" key="1">
    <citation type="submission" date="2025-08" db="UniProtKB">
        <authorList>
            <consortium name="Ensembl"/>
        </authorList>
    </citation>
    <scope>IDENTIFICATION</scope>
</reference>
<feature type="domain" description="Rho-GAP" evidence="7">
    <location>
        <begin position="253"/>
        <end position="441"/>
    </location>
</feature>
<dbReference type="GeneTree" id="ENSGT00940000156201"/>
<dbReference type="SMART" id="SM00324">
    <property type="entry name" value="RhoGAP"/>
    <property type="match status" value="1"/>
</dbReference>
<keyword evidence="4" id="KW-0597">Phosphoprotein</keyword>
<reference evidence="9" key="2">
    <citation type="submission" date="2025-09" db="UniProtKB">
        <authorList>
            <consortium name="Ensembl"/>
        </authorList>
    </citation>
    <scope>IDENTIFICATION</scope>
</reference>
<dbReference type="InterPro" id="IPR047165">
    <property type="entry name" value="RHG17/44/SH3BP1-like"/>
</dbReference>
<organism evidence="9 10">
    <name type="scientific">Eptatretus burgeri</name>
    <name type="common">Inshore hagfish</name>
    <dbReference type="NCBI Taxonomy" id="7764"/>
    <lineage>
        <taxon>Eukaryota</taxon>
        <taxon>Metazoa</taxon>
        <taxon>Chordata</taxon>
        <taxon>Craniata</taxon>
        <taxon>Vertebrata</taxon>
        <taxon>Cyclostomata</taxon>
        <taxon>Myxini</taxon>
        <taxon>Myxiniformes</taxon>
        <taxon>Myxinidae</taxon>
        <taxon>Eptatretinae</taxon>
        <taxon>Eptatretus</taxon>
    </lineage>
</organism>
<dbReference type="FunFam" id="1.20.1270.60:FF:000053">
    <property type="entry name" value="SH3 domain-binding protein 1"/>
    <property type="match status" value="1"/>
</dbReference>
<evidence type="ECO:0000256" key="5">
    <source>
        <dbReference type="SAM" id="Coils"/>
    </source>
</evidence>
<dbReference type="AlphaFoldDB" id="A0A8C4X047"/>
<dbReference type="InterPro" id="IPR008936">
    <property type="entry name" value="Rho_GTPase_activation_prot"/>
</dbReference>
<feature type="compositionally biased region" description="Pro residues" evidence="6">
    <location>
        <begin position="640"/>
        <end position="660"/>
    </location>
</feature>
<dbReference type="Pfam" id="PF03114">
    <property type="entry name" value="BAR"/>
    <property type="match status" value="1"/>
</dbReference>
<keyword evidence="5" id="KW-0175">Coiled coil</keyword>
<keyword evidence="2" id="KW-0343">GTPase activation</keyword>
<evidence type="ECO:0000256" key="2">
    <source>
        <dbReference type="ARBA" id="ARBA00022468"/>
    </source>
</evidence>
<dbReference type="Gene3D" id="1.20.1270.60">
    <property type="entry name" value="Arfaptin homology (AH) domain/BAR domain"/>
    <property type="match status" value="1"/>
</dbReference>
<dbReference type="SUPFAM" id="SSF48350">
    <property type="entry name" value="GTPase activation domain, GAP"/>
    <property type="match status" value="1"/>
</dbReference>
<dbReference type="InterPro" id="IPR027267">
    <property type="entry name" value="AH/BAR_dom_sf"/>
</dbReference>
<feature type="compositionally biased region" description="Polar residues" evidence="6">
    <location>
        <begin position="465"/>
        <end position="481"/>
    </location>
</feature>
<dbReference type="InterPro" id="IPR004148">
    <property type="entry name" value="BAR_dom"/>
</dbReference>
<feature type="compositionally biased region" description="Polar residues" evidence="6">
    <location>
        <begin position="576"/>
        <end position="595"/>
    </location>
</feature>
<name>A0A8C4X047_EPTBU</name>
<protein>
    <submittedName>
        <fullName evidence="9">Uncharacterized protein</fullName>
    </submittedName>
</protein>
<evidence type="ECO:0000256" key="1">
    <source>
        <dbReference type="ARBA" id="ARBA00004514"/>
    </source>
</evidence>
<feature type="region of interest" description="Disordered" evidence="6">
    <location>
        <begin position="465"/>
        <end position="712"/>
    </location>
</feature>
<evidence type="ECO:0000259" key="7">
    <source>
        <dbReference type="PROSITE" id="PS50238"/>
    </source>
</evidence>
<dbReference type="GO" id="GO:0005829">
    <property type="term" value="C:cytosol"/>
    <property type="evidence" value="ECO:0007669"/>
    <property type="project" value="UniProtKB-SubCell"/>
</dbReference>
<comment type="subcellular location">
    <subcellularLocation>
        <location evidence="1">Cytoplasm</location>
        <location evidence="1">Cytosol</location>
    </subcellularLocation>
</comment>
<feature type="coiled-coil region" evidence="5">
    <location>
        <begin position="135"/>
        <end position="199"/>
    </location>
</feature>
<dbReference type="GO" id="GO:0032956">
    <property type="term" value="P:regulation of actin cytoskeleton organization"/>
    <property type="evidence" value="ECO:0007669"/>
    <property type="project" value="TreeGrafter"/>
</dbReference>
<proteinExistence type="predicted"/>
<feature type="domain" description="BAR" evidence="8">
    <location>
        <begin position="15"/>
        <end position="245"/>
    </location>
</feature>
<sequence>MMKKQLNRMRQIANQTVFKAEKTEVLSEEHVKVEKRLENVKVISHVVVKKLQGCMQGPPGIDNDKRLKRLPLVLLAASLSEGYSSLEDVPLGKVLQICGETELNLGLVLSKYESQLESDVLEPLLNLAEEYIPNIQKQRKHLAKLVLDMDSAKNRYSQAAKAMSSGTTALTAAKLESLREEMEDEENKVELGKDQLATELFQFAIKEEEHTQFFVALLEAQAEYHRKSLEILDKTLPRAKKEQENCIKPCYGLELERHLSITNREIAFPIEASVVALLETGLQEEGLFRIAAANSKLRKLKAGLDCCMVETDVLNDPHAFAGALKSYLRELPEPLMTFQLFDEWIQASHITDNQEKLQRLWTICDKLPKANKDNFSYLIKFLAKLAEHHEVNKMSPSNISIVLGPNLLWAPSEGSADVMSSMSIQVVGIVETILQYADWFFHNDVEFDQTAIYSMAPQVNQALSSIQGAGHTQSTSSSVDQENGEQRGTDVSRLRPLSIATDADLSRELQRKDGASKMNASPSFVRKGAGSNANSVSPNVAHKGYKKPAPAPPKASGPTLTSLVQSTTPVVEHLSASATQHDTSPHQPGHQSSVLISPPSPGVPEAPSSSPKARPHSQPDLHSLAPGRPLAQDVKAAPTFKPPVPKPRVRPTMPPPPQPSNTPGDMSDDSCEEISTAATTGEEDSTTLIGVSTEKPKHTMSMEELDSESTAL</sequence>
<dbReference type="FunFam" id="1.10.555.10:FF:000001">
    <property type="entry name" value="Rho GTPase activating protein 44"/>
    <property type="match status" value="1"/>
</dbReference>
<dbReference type="PANTHER" id="PTHR14130">
    <property type="entry name" value="3BP-1 RELATED RHOGAP"/>
    <property type="match status" value="1"/>
</dbReference>
<feature type="compositionally biased region" description="Polar residues" evidence="6">
    <location>
        <begin position="558"/>
        <end position="569"/>
    </location>
</feature>
<dbReference type="GO" id="GO:0005096">
    <property type="term" value="F:GTPase activator activity"/>
    <property type="evidence" value="ECO:0007669"/>
    <property type="project" value="UniProtKB-KW"/>
</dbReference>
<dbReference type="GO" id="GO:0007165">
    <property type="term" value="P:signal transduction"/>
    <property type="evidence" value="ECO:0007669"/>
    <property type="project" value="InterPro"/>
</dbReference>
<evidence type="ECO:0000259" key="8">
    <source>
        <dbReference type="PROSITE" id="PS51021"/>
    </source>
</evidence>
<evidence type="ECO:0000313" key="10">
    <source>
        <dbReference type="Proteomes" id="UP000694388"/>
    </source>
</evidence>
<dbReference type="PANTHER" id="PTHR14130:SF14">
    <property type="entry name" value="RHO GTPASE-ACTIVATING PROTEIN 92B"/>
    <property type="match status" value="1"/>
</dbReference>
<dbReference type="Ensembl" id="ENSEBUT00000024221.1">
    <property type="protein sequence ID" value="ENSEBUP00000023645.1"/>
    <property type="gene ID" value="ENSEBUG00000014550.1"/>
</dbReference>
<keyword evidence="3" id="KW-0963">Cytoplasm</keyword>
<dbReference type="InterPro" id="IPR000198">
    <property type="entry name" value="RhoGAP_dom"/>
</dbReference>
<dbReference type="SUPFAM" id="SSF103657">
    <property type="entry name" value="BAR/IMD domain-like"/>
    <property type="match status" value="1"/>
</dbReference>
<keyword evidence="10" id="KW-1185">Reference proteome</keyword>
<evidence type="ECO:0000256" key="3">
    <source>
        <dbReference type="ARBA" id="ARBA00022490"/>
    </source>
</evidence>
<dbReference type="Gene3D" id="1.10.555.10">
    <property type="entry name" value="Rho GTPase activation protein"/>
    <property type="match status" value="1"/>
</dbReference>
<evidence type="ECO:0000256" key="6">
    <source>
        <dbReference type="SAM" id="MobiDB-lite"/>
    </source>
</evidence>
<feature type="compositionally biased region" description="Basic and acidic residues" evidence="6">
    <location>
        <begin position="484"/>
        <end position="493"/>
    </location>
</feature>
<dbReference type="Proteomes" id="UP000694388">
    <property type="component" value="Unplaced"/>
</dbReference>
<accession>A0A8C4X047</accession>
<dbReference type="PROSITE" id="PS51021">
    <property type="entry name" value="BAR"/>
    <property type="match status" value="1"/>
</dbReference>
<evidence type="ECO:0000256" key="4">
    <source>
        <dbReference type="ARBA" id="ARBA00022553"/>
    </source>
</evidence>
<feature type="compositionally biased region" description="Acidic residues" evidence="6">
    <location>
        <begin position="703"/>
        <end position="712"/>
    </location>
</feature>
<dbReference type="PROSITE" id="PS50238">
    <property type="entry name" value="RHOGAP"/>
    <property type="match status" value="1"/>
</dbReference>